<dbReference type="Pfam" id="PF09935">
    <property type="entry name" value="DUF2167"/>
    <property type="match status" value="1"/>
</dbReference>
<reference evidence="3" key="1">
    <citation type="journal article" date="2019" name="Int. J. Syst. Evol. Microbiol.">
        <title>The Global Catalogue of Microorganisms (GCM) 10K type strain sequencing project: providing services to taxonomists for standard genome sequencing and annotation.</title>
        <authorList>
            <consortium name="The Broad Institute Genomics Platform"/>
            <consortium name="The Broad Institute Genome Sequencing Center for Infectious Disease"/>
            <person name="Wu L."/>
            <person name="Ma J."/>
        </authorList>
    </citation>
    <scope>NUCLEOTIDE SEQUENCE [LARGE SCALE GENOMIC DNA]</scope>
    <source>
        <strain evidence="3">CCTCC AB 2017081</strain>
    </source>
</reference>
<dbReference type="EMBL" id="JBHRZG010000016">
    <property type="protein sequence ID" value="MFC3833999.1"/>
    <property type="molecule type" value="Genomic_DNA"/>
</dbReference>
<gene>
    <name evidence="2" type="ORF">ACFOSB_14120</name>
</gene>
<feature type="signal peptide" evidence="1">
    <location>
        <begin position="1"/>
        <end position="18"/>
    </location>
</feature>
<evidence type="ECO:0000313" key="2">
    <source>
        <dbReference type="EMBL" id="MFC3833999.1"/>
    </source>
</evidence>
<protein>
    <submittedName>
        <fullName evidence="2">DUF2167 domain-containing protein</fullName>
    </submittedName>
</protein>
<evidence type="ECO:0000256" key="1">
    <source>
        <dbReference type="SAM" id="SignalP"/>
    </source>
</evidence>
<comment type="caution">
    <text evidence="2">The sequence shown here is derived from an EMBL/GenBank/DDBJ whole genome shotgun (WGS) entry which is preliminary data.</text>
</comment>
<dbReference type="Proteomes" id="UP001595803">
    <property type="component" value="Unassembled WGS sequence"/>
</dbReference>
<sequence length="282" mass="29743">MKHAFMLAALTIAAPALATSPAAAPLAYRTGTVSLLGGKATLDTGSTLRYLDAAGARRVIVDEWGNPPEAADDALGMIVPAGIDPATRDGWAVVVTESRDGHVSDSDAAKINYDKLLRDMQAGTAEANKEREEAGYGTLELVGWADPPRYDAATHKMYWAKELAFDGSDQHTLNYAVRILGRDNVLELNAVAGMTQLPQIKRDMATLLSQVSFAPGARYEDFDGKTDKVAAYGIAGLVGVVAAKKLGLLALLPLLLKKGWIVIAAALGLLGRVFGRKGGAQA</sequence>
<name>A0ABV7ZAF4_9DEIO</name>
<organism evidence="2 3">
    <name type="scientific">Deinococcus rufus</name>
    <dbReference type="NCBI Taxonomy" id="2136097"/>
    <lineage>
        <taxon>Bacteria</taxon>
        <taxon>Thermotogati</taxon>
        <taxon>Deinococcota</taxon>
        <taxon>Deinococci</taxon>
        <taxon>Deinococcales</taxon>
        <taxon>Deinococcaceae</taxon>
        <taxon>Deinococcus</taxon>
    </lineage>
</organism>
<proteinExistence type="predicted"/>
<dbReference type="RefSeq" id="WP_322472948.1">
    <property type="nucleotide sequence ID" value="NZ_JBHRZG010000016.1"/>
</dbReference>
<dbReference type="InterPro" id="IPR018682">
    <property type="entry name" value="DUF2167_membr"/>
</dbReference>
<keyword evidence="1" id="KW-0732">Signal</keyword>
<feature type="chain" id="PRO_5046673593" evidence="1">
    <location>
        <begin position="19"/>
        <end position="282"/>
    </location>
</feature>
<keyword evidence="3" id="KW-1185">Reference proteome</keyword>
<accession>A0ABV7ZAF4</accession>
<evidence type="ECO:0000313" key="3">
    <source>
        <dbReference type="Proteomes" id="UP001595803"/>
    </source>
</evidence>